<dbReference type="RefSeq" id="WP_147871427.1">
    <property type="nucleotide sequence ID" value="NZ_CP036264.1"/>
</dbReference>
<feature type="active site" description="Charge relay system" evidence="2">
    <location>
        <position position="304"/>
    </location>
</feature>
<evidence type="ECO:0000313" key="4">
    <source>
        <dbReference type="EMBL" id="QEG02495.1"/>
    </source>
</evidence>
<dbReference type="InterPro" id="IPR050960">
    <property type="entry name" value="AB_hydrolase_4_sf"/>
</dbReference>
<dbReference type="PIRSF" id="PIRSF005211">
    <property type="entry name" value="Ab_hydro_YheT"/>
    <property type="match status" value="1"/>
</dbReference>
<accession>A0A5B9MRH6</accession>
<reference evidence="4 5" key="1">
    <citation type="submission" date="2019-02" db="EMBL/GenBank/DDBJ databases">
        <title>Planctomycetal bacteria perform biofilm scaping via a novel small molecule.</title>
        <authorList>
            <person name="Jeske O."/>
            <person name="Boedeker C."/>
            <person name="Wiegand S."/>
            <person name="Breitling P."/>
            <person name="Kallscheuer N."/>
            <person name="Jogler M."/>
            <person name="Rohde M."/>
            <person name="Petersen J."/>
            <person name="Medema M.H."/>
            <person name="Surup F."/>
            <person name="Jogler C."/>
        </authorList>
    </citation>
    <scope>NUCLEOTIDE SEQUENCE [LARGE SCALE GENOMIC DNA]</scope>
    <source>
        <strain evidence="4 5">Mal15</strain>
    </source>
</reference>
<feature type="active site" description="Charge relay system" evidence="2">
    <location>
        <position position="277"/>
    </location>
</feature>
<dbReference type="Proteomes" id="UP000321353">
    <property type="component" value="Chromosome"/>
</dbReference>
<sequence>MKPFVPPPFKPDLLMRGGHLQTLASLRAPAEQIAPVHQHVVELPDGDAIVLHENAAVDGGQSGPAVALFHGLSGCHGSPYMVRLTMRLVSLGWTVYRVDMRGCGAARDLARQLSHAGRSDDVLAAIDFIARRHPATTLSAVGVSLGGNQLLRLAGRIGAGLDARPQWFDRLDRIAVVAPPIDLIRCSENMQRLSRRLYNYYFIRTLFERIAPAVRDRQQFQAIASLGRPKTLLELDDRLTAPLSGFQGASEYYQQCGAIHVTESNPVKTLVLAAKDDPIVPVDCFTTARWPEQTQLVLTATGGHAGFVARRRNHWMDDCLVAWLNRL</sequence>
<dbReference type="Gene3D" id="3.40.50.1820">
    <property type="entry name" value="alpha/beta hydrolase"/>
    <property type="match status" value="1"/>
</dbReference>
<dbReference type="KEGG" id="smam:Mal15_66160"/>
<dbReference type="PANTHER" id="PTHR10794">
    <property type="entry name" value="ABHYDROLASE DOMAIN-CONTAINING PROTEIN"/>
    <property type="match status" value="1"/>
</dbReference>
<dbReference type="AlphaFoldDB" id="A0A5B9MRH6"/>
<dbReference type="InterPro" id="IPR029058">
    <property type="entry name" value="AB_hydrolase_fold"/>
</dbReference>
<proteinExistence type="inferred from homology"/>
<comment type="similarity">
    <text evidence="1">Belongs to the AB hydrolase superfamily. AB hydrolase 4 family.</text>
</comment>
<keyword evidence="4" id="KW-0378">Hydrolase</keyword>
<dbReference type="EMBL" id="CP036264">
    <property type="protein sequence ID" value="QEG02495.1"/>
    <property type="molecule type" value="Genomic_DNA"/>
</dbReference>
<gene>
    <name evidence="4" type="ORF">Mal15_66160</name>
</gene>
<feature type="domain" description="AB hydrolase-1" evidence="3">
    <location>
        <begin position="64"/>
        <end position="307"/>
    </location>
</feature>
<evidence type="ECO:0000256" key="1">
    <source>
        <dbReference type="ARBA" id="ARBA00010884"/>
    </source>
</evidence>
<protein>
    <submittedName>
        <fullName evidence="4">Putative hydrolase</fullName>
    </submittedName>
</protein>
<dbReference type="GO" id="GO:0047372">
    <property type="term" value="F:monoacylglycerol lipase activity"/>
    <property type="evidence" value="ECO:0007669"/>
    <property type="project" value="TreeGrafter"/>
</dbReference>
<feature type="active site" description="Charge relay system" evidence="2">
    <location>
        <position position="144"/>
    </location>
</feature>
<dbReference type="GO" id="GO:0034338">
    <property type="term" value="F:short-chain carboxylesterase activity"/>
    <property type="evidence" value="ECO:0007669"/>
    <property type="project" value="TreeGrafter"/>
</dbReference>
<dbReference type="SUPFAM" id="SSF53474">
    <property type="entry name" value="alpha/beta-Hydrolases"/>
    <property type="match status" value="1"/>
</dbReference>
<dbReference type="PRINTS" id="PR00111">
    <property type="entry name" value="ABHYDROLASE"/>
</dbReference>
<organism evidence="4 5">
    <name type="scientific">Stieleria maiorica</name>
    <dbReference type="NCBI Taxonomy" id="2795974"/>
    <lineage>
        <taxon>Bacteria</taxon>
        <taxon>Pseudomonadati</taxon>
        <taxon>Planctomycetota</taxon>
        <taxon>Planctomycetia</taxon>
        <taxon>Pirellulales</taxon>
        <taxon>Pirellulaceae</taxon>
        <taxon>Stieleria</taxon>
    </lineage>
</organism>
<dbReference type="InterPro" id="IPR000073">
    <property type="entry name" value="AB_hydrolase_1"/>
</dbReference>
<dbReference type="Pfam" id="PF00561">
    <property type="entry name" value="Abhydrolase_1"/>
    <property type="match status" value="1"/>
</dbReference>
<evidence type="ECO:0000259" key="3">
    <source>
        <dbReference type="Pfam" id="PF00561"/>
    </source>
</evidence>
<dbReference type="PANTHER" id="PTHR10794:SF94">
    <property type="entry name" value="ESTERASE YHET-RELATED"/>
    <property type="match status" value="1"/>
</dbReference>
<name>A0A5B9MRH6_9BACT</name>
<evidence type="ECO:0000256" key="2">
    <source>
        <dbReference type="PIRSR" id="PIRSR005211-1"/>
    </source>
</evidence>
<keyword evidence="5" id="KW-1185">Reference proteome</keyword>
<evidence type="ECO:0000313" key="5">
    <source>
        <dbReference type="Proteomes" id="UP000321353"/>
    </source>
</evidence>
<dbReference type="InterPro" id="IPR012020">
    <property type="entry name" value="ABHD4"/>
</dbReference>